<reference evidence="2 3" key="1">
    <citation type="submission" date="2019-01" db="EMBL/GenBank/DDBJ databases">
        <title>A draft genome assembly of the solar-powered sea slug Elysia chlorotica.</title>
        <authorList>
            <person name="Cai H."/>
            <person name="Li Q."/>
            <person name="Fang X."/>
            <person name="Li J."/>
            <person name="Curtis N.E."/>
            <person name="Altenburger A."/>
            <person name="Shibata T."/>
            <person name="Feng M."/>
            <person name="Maeda T."/>
            <person name="Schwartz J.A."/>
            <person name="Shigenobu S."/>
            <person name="Lundholm N."/>
            <person name="Nishiyama T."/>
            <person name="Yang H."/>
            <person name="Hasebe M."/>
            <person name="Li S."/>
            <person name="Pierce S.K."/>
            <person name="Wang J."/>
        </authorList>
    </citation>
    <scope>NUCLEOTIDE SEQUENCE [LARGE SCALE GENOMIC DNA]</scope>
    <source>
        <strain evidence="2">EC2010</strain>
        <tissue evidence="2">Whole organism of an adult</tissue>
    </source>
</reference>
<dbReference type="AlphaFoldDB" id="A0A433SRD7"/>
<dbReference type="EMBL" id="RQTK01001158">
    <property type="protein sequence ID" value="RUS71793.1"/>
    <property type="molecule type" value="Genomic_DNA"/>
</dbReference>
<gene>
    <name evidence="2" type="ORF">EGW08_020446</name>
</gene>
<accession>A0A433SRD7</accession>
<sequence length="132" mass="14412">MNSRCTSSYASLPSSCSVGRACAMSSSSGVVSIRSLASCSGGSTSYSRRPPPVPSNGALYDWMVTSNPYHRSARATCSETPPRRRRYRSSSRTRNKLEQINENLEPIRIDTILAPALFFLFVATIKAIKCVV</sequence>
<keyword evidence="3" id="KW-1185">Reference proteome</keyword>
<feature type="region of interest" description="Disordered" evidence="1">
    <location>
        <begin position="73"/>
        <end position="94"/>
    </location>
</feature>
<evidence type="ECO:0000313" key="3">
    <source>
        <dbReference type="Proteomes" id="UP000271974"/>
    </source>
</evidence>
<dbReference type="Proteomes" id="UP000271974">
    <property type="component" value="Unassembled WGS sequence"/>
</dbReference>
<evidence type="ECO:0000256" key="1">
    <source>
        <dbReference type="SAM" id="MobiDB-lite"/>
    </source>
</evidence>
<name>A0A433SRD7_ELYCH</name>
<evidence type="ECO:0000313" key="2">
    <source>
        <dbReference type="EMBL" id="RUS71793.1"/>
    </source>
</evidence>
<comment type="caution">
    <text evidence="2">The sequence shown here is derived from an EMBL/GenBank/DDBJ whole genome shotgun (WGS) entry which is preliminary data.</text>
</comment>
<organism evidence="2 3">
    <name type="scientific">Elysia chlorotica</name>
    <name type="common">Eastern emerald elysia</name>
    <name type="synonym">Sea slug</name>
    <dbReference type="NCBI Taxonomy" id="188477"/>
    <lineage>
        <taxon>Eukaryota</taxon>
        <taxon>Metazoa</taxon>
        <taxon>Spiralia</taxon>
        <taxon>Lophotrochozoa</taxon>
        <taxon>Mollusca</taxon>
        <taxon>Gastropoda</taxon>
        <taxon>Heterobranchia</taxon>
        <taxon>Euthyneura</taxon>
        <taxon>Panpulmonata</taxon>
        <taxon>Sacoglossa</taxon>
        <taxon>Placobranchoidea</taxon>
        <taxon>Plakobranchidae</taxon>
        <taxon>Elysia</taxon>
    </lineage>
</organism>
<proteinExistence type="predicted"/>
<feature type="compositionally biased region" description="Basic residues" evidence="1">
    <location>
        <begin position="83"/>
        <end position="94"/>
    </location>
</feature>
<protein>
    <submittedName>
        <fullName evidence="2">Uncharacterized protein</fullName>
    </submittedName>
</protein>